<dbReference type="Pfam" id="PF03796">
    <property type="entry name" value="DnaB_C"/>
    <property type="match status" value="1"/>
</dbReference>
<evidence type="ECO:0000256" key="1">
    <source>
        <dbReference type="ARBA" id="ARBA00008428"/>
    </source>
</evidence>
<dbReference type="InterPro" id="IPR027417">
    <property type="entry name" value="P-loop_NTPase"/>
</dbReference>
<dbReference type="PROSITE" id="PS51199">
    <property type="entry name" value="SF4_HELICASE"/>
    <property type="match status" value="1"/>
</dbReference>
<dbReference type="Gene3D" id="3.40.50.300">
    <property type="entry name" value="P-loop containing nucleotide triphosphate hydrolases"/>
    <property type="match status" value="1"/>
</dbReference>
<evidence type="ECO:0000256" key="13">
    <source>
        <dbReference type="SAM" id="MobiDB-lite"/>
    </source>
</evidence>
<dbReference type="SUPFAM" id="SSF48024">
    <property type="entry name" value="N-terminal domain of DnaB helicase"/>
    <property type="match status" value="1"/>
</dbReference>
<keyword evidence="5 12" id="KW-0378">Hydrolase</keyword>
<organism evidence="15 16">
    <name type="scientific">Psychroserpens ponticola</name>
    <dbReference type="NCBI Taxonomy" id="2932268"/>
    <lineage>
        <taxon>Bacteria</taxon>
        <taxon>Pseudomonadati</taxon>
        <taxon>Bacteroidota</taxon>
        <taxon>Flavobacteriia</taxon>
        <taxon>Flavobacteriales</taxon>
        <taxon>Flavobacteriaceae</taxon>
        <taxon>Psychroserpens</taxon>
    </lineage>
</organism>
<dbReference type="Pfam" id="PF00772">
    <property type="entry name" value="DnaB"/>
    <property type="match status" value="1"/>
</dbReference>
<feature type="compositionally biased region" description="Acidic residues" evidence="13">
    <location>
        <begin position="503"/>
        <end position="512"/>
    </location>
</feature>
<keyword evidence="16" id="KW-1185">Reference proteome</keyword>
<evidence type="ECO:0000256" key="10">
    <source>
        <dbReference type="ARBA" id="ARBA00048954"/>
    </source>
</evidence>
<dbReference type="NCBIfam" id="TIGR00665">
    <property type="entry name" value="DnaB"/>
    <property type="match status" value="1"/>
</dbReference>
<dbReference type="InterPro" id="IPR016136">
    <property type="entry name" value="DNA_helicase_N/primase_C"/>
</dbReference>
<dbReference type="PANTHER" id="PTHR30153">
    <property type="entry name" value="REPLICATIVE DNA HELICASE DNAB"/>
    <property type="match status" value="1"/>
</dbReference>
<dbReference type="InterPro" id="IPR007694">
    <property type="entry name" value="DNA_helicase_DnaB-like_C"/>
</dbReference>
<dbReference type="SUPFAM" id="SSF52540">
    <property type="entry name" value="P-loop containing nucleoside triphosphate hydrolases"/>
    <property type="match status" value="1"/>
</dbReference>
<dbReference type="SMART" id="SM00382">
    <property type="entry name" value="AAA"/>
    <property type="match status" value="1"/>
</dbReference>
<dbReference type="EC" id="5.6.2.3" evidence="11 12"/>
<sequence>MKQPNQIQGYKVDKSTIINLEKGKIPPQAIDLEEVVLGAMMIDKKGVDEVIDILSADAFYKEAHKHIFESIFKLFENSEPIDLLTVSSQLKKDAKLDLIGGDFYLISLTQRVSSSAHIEFHARIILQKFIQRSLIKISNEIIEEAYDETKDVFDLLDTAEAKLYEVTQGNVKKSTETAQSLVIQAKKKIEEISNKEGMSGIPTGFTKLDRLTSGWQPSDLIIIAARPGMGKTALTLTMARNIAVDSNIPVAFFSLEMSSVQLITRLISSETNLSSEKLRTGKLEKHEWEQLNVKVKTLEKAPLFIDDTPSLSIFDLRAKARRLASQYGIKMIMIDYLQLMTAGGSQKGGNREQEISTISRNLKALAKELAIPVIALSQLSRAVETRGGSKRPLLSDLRESGAIEQDADIVSFIYRPEYYKIDEWDDDDRSPTEGQGEFIVAKHRNGGLENIRLKFIGHLGKFDNLDDFDTPFGEFHSKMNAAANDDTFKPENFPSPSDAFGAPEEDDNDIPF</sequence>
<evidence type="ECO:0000256" key="6">
    <source>
        <dbReference type="ARBA" id="ARBA00022806"/>
    </source>
</evidence>
<keyword evidence="7 12" id="KW-0067">ATP-binding</keyword>
<keyword evidence="4 12" id="KW-0547">Nucleotide-binding</keyword>
<reference evidence="15 16" key="1">
    <citation type="submission" date="2023-01" db="EMBL/GenBank/DDBJ databases">
        <title>Psychroserpens ponticola sp. nov., isolated from seawater.</title>
        <authorList>
            <person name="Kristyanto S."/>
            <person name="Jung J."/>
            <person name="Kim J.M."/>
            <person name="Jeon C.O."/>
        </authorList>
    </citation>
    <scope>NUCLEOTIDE SEQUENCE [LARGE SCALE GENOMIC DNA]</scope>
    <source>
        <strain evidence="15 16">MSW6</strain>
    </source>
</reference>
<evidence type="ECO:0000256" key="7">
    <source>
        <dbReference type="ARBA" id="ARBA00022840"/>
    </source>
</evidence>
<dbReference type="InterPro" id="IPR003593">
    <property type="entry name" value="AAA+_ATPase"/>
</dbReference>
<evidence type="ECO:0000313" key="15">
    <source>
        <dbReference type="EMBL" id="WCO02790.1"/>
    </source>
</evidence>
<dbReference type="PANTHER" id="PTHR30153:SF2">
    <property type="entry name" value="REPLICATIVE DNA HELICASE"/>
    <property type="match status" value="1"/>
</dbReference>
<evidence type="ECO:0000256" key="8">
    <source>
        <dbReference type="ARBA" id="ARBA00023125"/>
    </source>
</evidence>
<evidence type="ECO:0000256" key="5">
    <source>
        <dbReference type="ARBA" id="ARBA00022801"/>
    </source>
</evidence>
<dbReference type="InterPro" id="IPR007693">
    <property type="entry name" value="DNA_helicase_DnaB-like_N"/>
</dbReference>
<comment type="catalytic activity">
    <reaction evidence="10 12">
        <text>ATP + H2O = ADP + phosphate + H(+)</text>
        <dbReference type="Rhea" id="RHEA:13065"/>
        <dbReference type="ChEBI" id="CHEBI:15377"/>
        <dbReference type="ChEBI" id="CHEBI:15378"/>
        <dbReference type="ChEBI" id="CHEBI:30616"/>
        <dbReference type="ChEBI" id="CHEBI:43474"/>
        <dbReference type="ChEBI" id="CHEBI:456216"/>
        <dbReference type="EC" id="5.6.2.3"/>
    </reaction>
</comment>
<keyword evidence="9" id="KW-0413">Isomerase</keyword>
<evidence type="ECO:0000259" key="14">
    <source>
        <dbReference type="PROSITE" id="PS51199"/>
    </source>
</evidence>
<comment type="function">
    <text evidence="12">The main replicative DNA helicase, it participates in initiation and elongation during chromosome replication. Travels ahead of the DNA replisome, separating dsDNA into templates for DNA synthesis. A processive ATP-dependent 5'-3' DNA helicase it has DNA-dependent ATPase activity.</text>
</comment>
<keyword evidence="3 12" id="KW-0235">DNA replication</keyword>
<feature type="domain" description="SF4 helicase" evidence="14">
    <location>
        <begin position="194"/>
        <end position="469"/>
    </location>
</feature>
<comment type="similarity">
    <text evidence="1 12">Belongs to the helicase family. DnaB subfamily.</text>
</comment>
<keyword evidence="8 12" id="KW-0238">DNA-binding</keyword>
<dbReference type="GO" id="GO:0003678">
    <property type="term" value="F:DNA helicase activity"/>
    <property type="evidence" value="ECO:0007669"/>
    <property type="project" value="UniProtKB-EC"/>
</dbReference>
<keyword evidence="2 12" id="KW-0639">Primosome</keyword>
<proteinExistence type="inferred from homology"/>
<dbReference type="GO" id="GO:0016787">
    <property type="term" value="F:hydrolase activity"/>
    <property type="evidence" value="ECO:0007669"/>
    <property type="project" value="UniProtKB-KW"/>
</dbReference>
<name>A0ABY7S4G1_9FLAO</name>
<gene>
    <name evidence="15" type="primary">dnaB</name>
    <name evidence="15" type="ORF">MUN68_004670</name>
</gene>
<evidence type="ECO:0000256" key="12">
    <source>
        <dbReference type="RuleBase" id="RU362085"/>
    </source>
</evidence>
<accession>A0ABY7S4G1</accession>
<evidence type="ECO:0000256" key="9">
    <source>
        <dbReference type="ARBA" id="ARBA00023235"/>
    </source>
</evidence>
<dbReference type="Proteomes" id="UP001202717">
    <property type="component" value="Chromosome"/>
</dbReference>
<keyword evidence="6 12" id="KW-0347">Helicase</keyword>
<dbReference type="RefSeq" id="WP_249997208.1">
    <property type="nucleotide sequence ID" value="NZ_CP116221.1"/>
</dbReference>
<dbReference type="CDD" id="cd00984">
    <property type="entry name" value="DnaB_C"/>
    <property type="match status" value="1"/>
</dbReference>
<evidence type="ECO:0000256" key="4">
    <source>
        <dbReference type="ARBA" id="ARBA00022741"/>
    </source>
</evidence>
<evidence type="ECO:0000256" key="11">
    <source>
        <dbReference type="NCBIfam" id="TIGR00665"/>
    </source>
</evidence>
<evidence type="ECO:0000256" key="3">
    <source>
        <dbReference type="ARBA" id="ARBA00022705"/>
    </source>
</evidence>
<protein>
    <recommendedName>
        <fullName evidence="11 12">Replicative DNA helicase</fullName>
        <ecNumber evidence="11 12">5.6.2.3</ecNumber>
    </recommendedName>
</protein>
<dbReference type="EMBL" id="CP116221">
    <property type="protein sequence ID" value="WCO02790.1"/>
    <property type="molecule type" value="Genomic_DNA"/>
</dbReference>
<feature type="region of interest" description="Disordered" evidence="13">
    <location>
        <begin position="483"/>
        <end position="512"/>
    </location>
</feature>
<evidence type="ECO:0000313" key="16">
    <source>
        <dbReference type="Proteomes" id="UP001202717"/>
    </source>
</evidence>
<dbReference type="Gene3D" id="1.10.860.10">
    <property type="entry name" value="DNAb Helicase, Chain A"/>
    <property type="match status" value="1"/>
</dbReference>
<dbReference type="InterPro" id="IPR007692">
    <property type="entry name" value="DNA_helicase_DnaB"/>
</dbReference>
<dbReference type="InterPro" id="IPR036185">
    <property type="entry name" value="DNA_heli_DnaB-like_N_sf"/>
</dbReference>
<evidence type="ECO:0000256" key="2">
    <source>
        <dbReference type="ARBA" id="ARBA00022515"/>
    </source>
</evidence>